<keyword evidence="2" id="KW-1185">Reference proteome</keyword>
<protein>
    <recommendedName>
        <fullName evidence="3">GTPase</fullName>
    </recommendedName>
</protein>
<gene>
    <name evidence="1" type="ORF">E5J99_15860</name>
</gene>
<dbReference type="EMBL" id="SRLD01000034">
    <property type="protein sequence ID" value="TGE14535.1"/>
    <property type="molecule type" value="Genomic_DNA"/>
</dbReference>
<accession>A0A4Z0PH87</accession>
<dbReference type="Proteomes" id="UP000297739">
    <property type="component" value="Unassembled WGS sequence"/>
</dbReference>
<dbReference type="RefSeq" id="WP_135498793.1">
    <property type="nucleotide sequence ID" value="NZ_SRLD01000034.1"/>
</dbReference>
<proteinExistence type="predicted"/>
<organism evidence="1 2">
    <name type="scientific">Hymenobacter elongatus</name>
    <dbReference type="NCBI Taxonomy" id="877208"/>
    <lineage>
        <taxon>Bacteria</taxon>
        <taxon>Pseudomonadati</taxon>
        <taxon>Bacteroidota</taxon>
        <taxon>Cytophagia</taxon>
        <taxon>Cytophagales</taxon>
        <taxon>Hymenobacteraceae</taxon>
        <taxon>Hymenobacter</taxon>
    </lineage>
</organism>
<evidence type="ECO:0000313" key="2">
    <source>
        <dbReference type="Proteomes" id="UP000297739"/>
    </source>
</evidence>
<dbReference type="AlphaFoldDB" id="A0A4Z0PH87"/>
<evidence type="ECO:0000313" key="1">
    <source>
        <dbReference type="EMBL" id="TGE14535.1"/>
    </source>
</evidence>
<comment type="caution">
    <text evidence="1">The sequence shown here is derived from an EMBL/GenBank/DDBJ whole genome shotgun (WGS) entry which is preliminary data.</text>
</comment>
<evidence type="ECO:0008006" key="3">
    <source>
        <dbReference type="Google" id="ProtNLM"/>
    </source>
</evidence>
<dbReference type="OrthoDB" id="572467at2"/>
<reference evidence="1 2" key="1">
    <citation type="submission" date="2019-04" db="EMBL/GenBank/DDBJ databases">
        <authorList>
            <person name="Feng G."/>
            <person name="Zhang J."/>
            <person name="Zhu H."/>
        </authorList>
    </citation>
    <scope>NUCLEOTIDE SEQUENCE [LARGE SCALE GENOMIC DNA]</scope>
    <source>
        <strain evidence="1 2">JCM 17223</strain>
    </source>
</reference>
<name>A0A4Z0PH87_9BACT</name>
<sequence>MQELIFVYNADTGLVNGLLDLAHKVVSPATYKCSLCALTYGARMRPEWKAFLNSLPVRARFFHRDDFSATYPQLAATNLPAVFRQATGKKPALFVSAAELNQTDLPGLMHLLQQRLSAVTAP</sequence>